<evidence type="ECO:0000259" key="1">
    <source>
        <dbReference type="PROSITE" id="PS51004"/>
    </source>
</evidence>
<dbReference type="RefSeq" id="XP_033527161.1">
    <property type="nucleotide sequence ID" value="XM_033667502.1"/>
</dbReference>
<dbReference type="AlphaFoldDB" id="A0A6A6APA7"/>
<reference evidence="2" key="1">
    <citation type="journal article" date="2020" name="Stud. Mycol.">
        <title>101 Dothideomycetes genomes: a test case for predicting lifestyles and emergence of pathogens.</title>
        <authorList>
            <person name="Haridas S."/>
            <person name="Albert R."/>
            <person name="Binder M."/>
            <person name="Bloem J."/>
            <person name="Labutti K."/>
            <person name="Salamov A."/>
            <person name="Andreopoulos B."/>
            <person name="Baker S."/>
            <person name="Barry K."/>
            <person name="Bills G."/>
            <person name="Bluhm B."/>
            <person name="Cannon C."/>
            <person name="Castanera R."/>
            <person name="Culley D."/>
            <person name="Daum C."/>
            <person name="Ezra D."/>
            <person name="Gonzalez J."/>
            <person name="Henrissat B."/>
            <person name="Kuo A."/>
            <person name="Liang C."/>
            <person name="Lipzen A."/>
            <person name="Lutzoni F."/>
            <person name="Magnuson J."/>
            <person name="Mondo S."/>
            <person name="Nolan M."/>
            <person name="Ohm R."/>
            <person name="Pangilinan J."/>
            <person name="Park H.-J."/>
            <person name="Ramirez L."/>
            <person name="Alfaro M."/>
            <person name="Sun H."/>
            <person name="Tritt A."/>
            <person name="Yoshinaga Y."/>
            <person name="Zwiers L.-H."/>
            <person name="Turgeon B."/>
            <person name="Goodwin S."/>
            <person name="Spatafora J."/>
            <person name="Crous P."/>
            <person name="Grigoriev I."/>
        </authorList>
    </citation>
    <scope>NUCLEOTIDE SEQUENCE</scope>
    <source>
        <strain evidence="2">CBS 119687</strain>
    </source>
</reference>
<dbReference type="EMBL" id="ML977500">
    <property type="protein sequence ID" value="KAF2132774.1"/>
    <property type="molecule type" value="Genomic_DNA"/>
</dbReference>
<accession>A0A6A6APA7</accession>
<protein>
    <recommendedName>
        <fullName evidence="1">Sema domain-containing protein</fullName>
    </recommendedName>
</protein>
<proteinExistence type="predicted"/>
<feature type="domain" description="Sema" evidence="1">
    <location>
        <begin position="1"/>
        <end position="53"/>
    </location>
</feature>
<dbReference type="InterPro" id="IPR001627">
    <property type="entry name" value="Semap_dom"/>
</dbReference>
<sequence>MSLIRVGLSSRTSRICPRVVSGVRYVVNSHKRPLLPAATFRRLKLSCRIYEQS</sequence>
<organism evidence="2 3">
    <name type="scientific">Dothidotthia symphoricarpi CBS 119687</name>
    <dbReference type="NCBI Taxonomy" id="1392245"/>
    <lineage>
        <taxon>Eukaryota</taxon>
        <taxon>Fungi</taxon>
        <taxon>Dikarya</taxon>
        <taxon>Ascomycota</taxon>
        <taxon>Pezizomycotina</taxon>
        <taxon>Dothideomycetes</taxon>
        <taxon>Pleosporomycetidae</taxon>
        <taxon>Pleosporales</taxon>
        <taxon>Dothidotthiaceae</taxon>
        <taxon>Dothidotthia</taxon>
    </lineage>
</organism>
<gene>
    <name evidence="2" type="ORF">P153DRAFT_364048</name>
</gene>
<dbReference type="Proteomes" id="UP000799771">
    <property type="component" value="Unassembled WGS sequence"/>
</dbReference>
<dbReference type="GeneID" id="54407934"/>
<evidence type="ECO:0000313" key="3">
    <source>
        <dbReference type="Proteomes" id="UP000799771"/>
    </source>
</evidence>
<keyword evidence="3" id="KW-1185">Reference proteome</keyword>
<evidence type="ECO:0000313" key="2">
    <source>
        <dbReference type="EMBL" id="KAF2132774.1"/>
    </source>
</evidence>
<name>A0A6A6APA7_9PLEO</name>
<dbReference type="PROSITE" id="PS51004">
    <property type="entry name" value="SEMA"/>
    <property type="match status" value="1"/>
</dbReference>